<reference evidence="5 6" key="1">
    <citation type="submission" date="2016-06" db="EMBL/GenBank/DDBJ databases">
        <title>Insight into the functional genes involving in sulfur oxidation in Pearl River water.</title>
        <authorList>
            <person name="Luo J."/>
            <person name="Tan X."/>
            <person name="Lin W."/>
        </authorList>
    </citation>
    <scope>NUCLEOTIDE SEQUENCE [LARGE SCALE GENOMIC DNA]</scope>
    <source>
        <strain evidence="5 6">LS2</strain>
    </source>
</reference>
<comment type="catalytic activity">
    <reaction evidence="4">
        <text>UTP + H2O = UMP + diphosphate + H(+)</text>
        <dbReference type="Rhea" id="RHEA:29395"/>
        <dbReference type="ChEBI" id="CHEBI:15377"/>
        <dbReference type="ChEBI" id="CHEBI:15378"/>
        <dbReference type="ChEBI" id="CHEBI:33019"/>
        <dbReference type="ChEBI" id="CHEBI:46398"/>
        <dbReference type="ChEBI" id="CHEBI:57865"/>
        <dbReference type="EC" id="3.6.1.9"/>
    </reaction>
</comment>
<evidence type="ECO:0000256" key="2">
    <source>
        <dbReference type="ARBA" id="ARBA00022801"/>
    </source>
</evidence>
<keyword evidence="6" id="KW-1185">Reference proteome</keyword>
<dbReference type="SUPFAM" id="SSF52972">
    <property type="entry name" value="ITPase-like"/>
    <property type="match status" value="1"/>
</dbReference>
<dbReference type="InterPro" id="IPR029001">
    <property type="entry name" value="ITPase-like_fam"/>
</dbReference>
<comment type="catalytic activity">
    <reaction evidence="4">
        <text>dTTP + H2O = dTMP + diphosphate + H(+)</text>
        <dbReference type="Rhea" id="RHEA:28534"/>
        <dbReference type="ChEBI" id="CHEBI:15377"/>
        <dbReference type="ChEBI" id="CHEBI:15378"/>
        <dbReference type="ChEBI" id="CHEBI:33019"/>
        <dbReference type="ChEBI" id="CHEBI:37568"/>
        <dbReference type="ChEBI" id="CHEBI:63528"/>
        <dbReference type="EC" id="3.6.1.9"/>
    </reaction>
</comment>
<dbReference type="PANTHER" id="PTHR43213">
    <property type="entry name" value="BIFUNCTIONAL DTTP/UTP PYROPHOSPHATASE/METHYLTRANSFERASE PROTEIN-RELATED"/>
    <property type="match status" value="1"/>
</dbReference>
<keyword evidence="2 4" id="KW-0378">Hydrolase</keyword>
<feature type="site" description="Important for substrate specificity" evidence="4">
    <location>
        <position position="76"/>
    </location>
</feature>
<dbReference type="GO" id="GO:0009117">
    <property type="term" value="P:nucleotide metabolic process"/>
    <property type="evidence" value="ECO:0007669"/>
    <property type="project" value="UniProtKB-KW"/>
</dbReference>
<dbReference type="STRING" id="1860122.A9404_03450"/>
<dbReference type="PIRSF" id="PIRSF006305">
    <property type="entry name" value="Maf"/>
    <property type="match status" value="1"/>
</dbReference>
<protein>
    <recommendedName>
        <fullName evidence="4">dTTP/UTP pyrophosphatase</fullName>
        <shortName evidence="4">dTTPase/UTPase</shortName>
        <ecNumber evidence="4">3.6.1.9</ecNumber>
    </recommendedName>
    <alternativeName>
        <fullName evidence="4">Nucleoside triphosphate pyrophosphatase</fullName>
    </alternativeName>
    <alternativeName>
        <fullName evidence="4">Nucleotide pyrophosphatase</fullName>
        <shortName evidence="4">Nucleotide PPase</shortName>
    </alternativeName>
</protein>
<gene>
    <name evidence="5" type="ORF">A9404_03450</name>
</gene>
<evidence type="ECO:0000313" key="6">
    <source>
        <dbReference type="Proteomes" id="UP000078596"/>
    </source>
</evidence>
<dbReference type="Proteomes" id="UP000078596">
    <property type="component" value="Chromosome"/>
</dbReference>
<dbReference type="HAMAP" id="MF_00528">
    <property type="entry name" value="Maf"/>
    <property type="match status" value="1"/>
</dbReference>
<dbReference type="Gene3D" id="3.90.950.10">
    <property type="match status" value="1"/>
</dbReference>
<comment type="caution">
    <text evidence="4">Lacks conserved residue(s) required for the propagation of feature annotation.</text>
</comment>
<keyword evidence="3 4" id="KW-0546">Nucleotide metabolism</keyword>
<dbReference type="EMBL" id="CP016027">
    <property type="protein sequence ID" value="ANJ68255.1"/>
    <property type="molecule type" value="Genomic_DNA"/>
</dbReference>
<dbReference type="KEGG" id="haz:A9404_03450"/>
<evidence type="ECO:0000256" key="3">
    <source>
        <dbReference type="ARBA" id="ARBA00023080"/>
    </source>
</evidence>
<comment type="function">
    <text evidence="4">Nucleoside triphosphate pyrophosphatase that hydrolyzes dTTP and UTP. May have a dual role in cell division arrest and in preventing the incorporation of modified nucleotides into cellular nucleic acids.</text>
</comment>
<comment type="subcellular location">
    <subcellularLocation>
        <location evidence="4">Cytoplasm</location>
    </subcellularLocation>
</comment>
<proteinExistence type="inferred from homology"/>
<dbReference type="PANTHER" id="PTHR43213:SF5">
    <property type="entry name" value="BIFUNCTIONAL DTTP_UTP PYROPHOSPHATASE_METHYLTRANSFERASE PROTEIN-RELATED"/>
    <property type="match status" value="1"/>
</dbReference>
<feature type="site" description="Important for substrate specificity" evidence="4">
    <location>
        <position position="158"/>
    </location>
</feature>
<dbReference type="EC" id="3.6.1.9" evidence="4"/>
<feature type="site" description="Important for substrate specificity" evidence="4">
    <location>
        <position position="12"/>
    </location>
</feature>
<dbReference type="GO" id="GO:0036218">
    <property type="term" value="F:dTTP diphosphatase activity"/>
    <property type="evidence" value="ECO:0007669"/>
    <property type="project" value="RHEA"/>
</dbReference>
<dbReference type="OrthoDB" id="9807767at2"/>
<dbReference type="GO" id="GO:0036221">
    <property type="term" value="F:UTP diphosphatase activity"/>
    <property type="evidence" value="ECO:0007669"/>
    <property type="project" value="RHEA"/>
</dbReference>
<comment type="similarity">
    <text evidence="4">Belongs to the Maf family. YhdE subfamily.</text>
</comment>
<dbReference type="AlphaFoldDB" id="A0A191ZK62"/>
<sequence length="207" mass="22087">MPNLFLASSSPRRAQLLEAMGFDFSVLPSSASSVDETPFMDETPGAHVARLARAKAERALSWPMCPPQAVVLSGDTVVTHAGRILGKPRDATDACRMLVDLSGTTHHVLTAIAVADRAHCAVQTVRTTVELMPLSAETIADYVASGEPLDKAGAYALQGLAAQFVVRIEGSWGAVVGLPQHEAAAMLGEFGLLPRWRTEQISIERSR</sequence>
<comment type="cofactor">
    <cofactor evidence="1 4">
        <name>a divalent metal cation</name>
        <dbReference type="ChEBI" id="CHEBI:60240"/>
    </cofactor>
</comment>
<dbReference type="GO" id="GO:0005737">
    <property type="term" value="C:cytoplasm"/>
    <property type="evidence" value="ECO:0007669"/>
    <property type="project" value="UniProtKB-SubCell"/>
</dbReference>
<keyword evidence="4" id="KW-0963">Cytoplasm</keyword>
<dbReference type="CDD" id="cd00555">
    <property type="entry name" value="Maf"/>
    <property type="match status" value="1"/>
</dbReference>
<feature type="active site" description="Proton acceptor" evidence="4">
    <location>
        <position position="75"/>
    </location>
</feature>
<accession>A0A191ZK62</accession>
<organism evidence="5 6">
    <name type="scientific">Halothiobacillus diazotrophicus</name>
    <dbReference type="NCBI Taxonomy" id="1860122"/>
    <lineage>
        <taxon>Bacteria</taxon>
        <taxon>Pseudomonadati</taxon>
        <taxon>Pseudomonadota</taxon>
        <taxon>Gammaproteobacteria</taxon>
        <taxon>Chromatiales</taxon>
        <taxon>Halothiobacillaceae</taxon>
        <taxon>Halothiobacillus</taxon>
    </lineage>
</organism>
<dbReference type="NCBIfam" id="TIGR00172">
    <property type="entry name" value="maf"/>
    <property type="match status" value="1"/>
</dbReference>
<dbReference type="Pfam" id="PF02545">
    <property type="entry name" value="Maf"/>
    <property type="match status" value="1"/>
</dbReference>
<dbReference type="InterPro" id="IPR003697">
    <property type="entry name" value="Maf-like"/>
</dbReference>
<evidence type="ECO:0000256" key="4">
    <source>
        <dbReference type="HAMAP-Rule" id="MF_00528"/>
    </source>
</evidence>
<name>A0A191ZK62_9GAMM</name>
<evidence type="ECO:0000313" key="5">
    <source>
        <dbReference type="EMBL" id="ANJ68255.1"/>
    </source>
</evidence>
<evidence type="ECO:0000256" key="1">
    <source>
        <dbReference type="ARBA" id="ARBA00001968"/>
    </source>
</evidence>